<dbReference type="Proteomes" id="UP000008916">
    <property type="component" value="Chromosome"/>
</dbReference>
<gene>
    <name evidence="1" type="ordered locus">Mspyr1_40740</name>
</gene>
<dbReference type="EMBL" id="CP002385">
    <property type="protein sequence ID" value="ADU00661.1"/>
    <property type="molecule type" value="Genomic_DNA"/>
</dbReference>
<dbReference type="KEGG" id="msp:Mspyr1_40740"/>
<dbReference type="AlphaFoldDB" id="E6TPF9"/>
<reference evidence="1 2" key="1">
    <citation type="journal article" date="2011" name="Stand. Genomic Sci.">
        <title>Complete genome sequence of Mycobacterium sp. strain (Spyr1) and reclassification to Mycobacterium gilvum Spyr1.</title>
        <authorList>
            <person name="Kallimanis A."/>
            <person name="Karabika E."/>
            <person name="Mavromatis K."/>
            <person name="Lapidus A."/>
            <person name="Labutti K.M."/>
            <person name="Liolios K."/>
            <person name="Ivanova N."/>
            <person name="Goodwin L."/>
            <person name="Woyke T."/>
            <person name="Velentzas A.D."/>
            <person name="Perisynakis A."/>
            <person name="Ouzounis C.C."/>
            <person name="Kyrpides N.C."/>
            <person name="Koukkou A.I."/>
            <person name="Drainas C."/>
        </authorList>
    </citation>
    <scope>NUCLEOTIDE SEQUENCE [LARGE SCALE GENOMIC DNA]</scope>
    <source>
        <strain evidence="2">DSM 45189 / LMG 24558 / Spyr1</strain>
    </source>
</reference>
<sequence>MGSSVVAVVIVISLGLWHVHNRRHPGWLASPDGRFHVLNGYALATVAAYWLAAAPTATTWEWALGNAWALVAMVSFVHGFAHLRQVTVAHAQSAQAIESIDVAGRPAQPNPSLS</sequence>
<name>E6TPF9_MYCSR</name>
<protein>
    <submittedName>
        <fullName evidence="1">Uncharacterized protein</fullName>
    </submittedName>
</protein>
<dbReference type="HOGENOM" id="CLU_2207092_0_0_11"/>
<organism evidence="1 2">
    <name type="scientific">Mycolicibacterium gilvum (strain DSM 45189 / LMG 24558 / Spyr1)</name>
    <name type="common">Mycobacterium gilvum</name>
    <dbReference type="NCBI Taxonomy" id="278137"/>
    <lineage>
        <taxon>Bacteria</taxon>
        <taxon>Bacillati</taxon>
        <taxon>Actinomycetota</taxon>
        <taxon>Actinomycetes</taxon>
        <taxon>Mycobacteriales</taxon>
        <taxon>Mycobacteriaceae</taxon>
        <taxon>Mycolicibacterium</taxon>
    </lineage>
</organism>
<evidence type="ECO:0000313" key="2">
    <source>
        <dbReference type="Proteomes" id="UP000008916"/>
    </source>
</evidence>
<keyword evidence="2" id="KW-1185">Reference proteome</keyword>
<evidence type="ECO:0000313" key="1">
    <source>
        <dbReference type="EMBL" id="ADU00661.1"/>
    </source>
</evidence>
<dbReference type="RefSeq" id="WP_013472499.1">
    <property type="nucleotide sequence ID" value="NC_014814.1"/>
</dbReference>
<proteinExistence type="predicted"/>
<accession>E6TPF9</accession>